<feature type="transmembrane region" description="Helical" evidence="7">
    <location>
        <begin position="219"/>
        <end position="238"/>
    </location>
</feature>
<feature type="transmembrane region" description="Helical" evidence="7">
    <location>
        <begin position="119"/>
        <end position="138"/>
    </location>
</feature>
<gene>
    <name evidence="10" type="ORF">H8S84_02760</name>
</gene>
<feature type="domain" description="Cation/H+ exchanger transmembrane" evidence="8">
    <location>
        <begin position="17"/>
        <end position="372"/>
    </location>
</feature>
<evidence type="ECO:0000313" key="11">
    <source>
        <dbReference type="Proteomes" id="UP000603640"/>
    </source>
</evidence>
<dbReference type="Gene3D" id="1.20.1530.20">
    <property type="match status" value="1"/>
</dbReference>
<feature type="transmembrane region" description="Helical" evidence="7">
    <location>
        <begin position="328"/>
        <end position="351"/>
    </location>
</feature>
<keyword evidence="5 7" id="KW-1133">Transmembrane helix</keyword>
<feature type="transmembrane region" description="Helical" evidence="7">
    <location>
        <begin position="33"/>
        <end position="52"/>
    </location>
</feature>
<dbReference type="GO" id="GO:0015297">
    <property type="term" value="F:antiporter activity"/>
    <property type="evidence" value="ECO:0007669"/>
    <property type="project" value="InterPro"/>
</dbReference>
<dbReference type="Proteomes" id="UP000603640">
    <property type="component" value="Unassembled WGS sequence"/>
</dbReference>
<dbReference type="InterPro" id="IPR003148">
    <property type="entry name" value="RCK_N"/>
</dbReference>
<protein>
    <submittedName>
        <fullName evidence="10">Cation:proton antiporter</fullName>
    </submittedName>
</protein>
<feature type="transmembrane region" description="Helical" evidence="7">
    <location>
        <begin position="89"/>
        <end position="113"/>
    </location>
</feature>
<evidence type="ECO:0000256" key="4">
    <source>
        <dbReference type="ARBA" id="ARBA00022692"/>
    </source>
</evidence>
<dbReference type="GO" id="GO:1902600">
    <property type="term" value="P:proton transmembrane transport"/>
    <property type="evidence" value="ECO:0007669"/>
    <property type="project" value="InterPro"/>
</dbReference>
<comment type="subcellular location">
    <subcellularLocation>
        <location evidence="1">Membrane</location>
        <topology evidence="1">Multi-pass membrane protein</topology>
    </subcellularLocation>
</comment>
<keyword evidence="4 7" id="KW-0812">Transmembrane</keyword>
<dbReference type="RefSeq" id="WP_187065739.1">
    <property type="nucleotide sequence ID" value="NZ_JACRVF010000001.1"/>
</dbReference>
<comment type="similarity">
    <text evidence="2">Belongs to the monovalent cation:proton antiporter 2 (CPA2) transporter (TC 2.A.37) family.</text>
</comment>
<dbReference type="GO" id="GO:0016020">
    <property type="term" value="C:membrane"/>
    <property type="evidence" value="ECO:0007669"/>
    <property type="project" value="UniProtKB-SubCell"/>
</dbReference>
<evidence type="ECO:0000256" key="2">
    <source>
        <dbReference type="ARBA" id="ARBA00005551"/>
    </source>
</evidence>
<dbReference type="SUPFAM" id="SSF51735">
    <property type="entry name" value="NAD(P)-binding Rossmann-fold domains"/>
    <property type="match status" value="1"/>
</dbReference>
<dbReference type="Pfam" id="PF02254">
    <property type="entry name" value="TrkA_N"/>
    <property type="match status" value="1"/>
</dbReference>
<dbReference type="InterPro" id="IPR038770">
    <property type="entry name" value="Na+/solute_symporter_sf"/>
</dbReference>
<evidence type="ECO:0000256" key="6">
    <source>
        <dbReference type="ARBA" id="ARBA00023136"/>
    </source>
</evidence>
<dbReference type="GO" id="GO:0006813">
    <property type="term" value="P:potassium ion transport"/>
    <property type="evidence" value="ECO:0007669"/>
    <property type="project" value="InterPro"/>
</dbReference>
<evidence type="ECO:0000259" key="8">
    <source>
        <dbReference type="Pfam" id="PF00999"/>
    </source>
</evidence>
<comment type="caution">
    <text evidence="10">The sequence shown here is derived from an EMBL/GenBank/DDBJ whole genome shotgun (WGS) entry which is preliminary data.</text>
</comment>
<evidence type="ECO:0000313" key="10">
    <source>
        <dbReference type="EMBL" id="MBC5991752.1"/>
    </source>
</evidence>
<accession>A0A923N4U3</accession>
<reference evidence="10" key="1">
    <citation type="submission" date="2020-08" db="EMBL/GenBank/DDBJ databases">
        <title>Pontibacter sp. SD6 16S ribosomal RNA gene Genome sequencing and assembly.</title>
        <authorList>
            <person name="Kang M."/>
        </authorList>
    </citation>
    <scope>NUCLEOTIDE SEQUENCE</scope>
    <source>
        <strain evidence="10">SD6</strain>
    </source>
</reference>
<feature type="transmembrane region" description="Helical" evidence="7">
    <location>
        <begin position="184"/>
        <end position="207"/>
    </location>
</feature>
<evidence type="ECO:0000256" key="5">
    <source>
        <dbReference type="ARBA" id="ARBA00022989"/>
    </source>
</evidence>
<feature type="transmembrane region" description="Helical" evidence="7">
    <location>
        <begin position="297"/>
        <end position="321"/>
    </location>
</feature>
<keyword evidence="6 7" id="KW-0472">Membrane</keyword>
<name>A0A923N4U3_9BACT</name>
<organism evidence="10 11">
    <name type="scientific">Pontibacter cellulosilyticus</name>
    <dbReference type="NCBI Taxonomy" id="1720253"/>
    <lineage>
        <taxon>Bacteria</taxon>
        <taxon>Pseudomonadati</taxon>
        <taxon>Bacteroidota</taxon>
        <taxon>Cytophagia</taxon>
        <taxon>Cytophagales</taxon>
        <taxon>Hymenobacteraceae</taxon>
        <taxon>Pontibacter</taxon>
    </lineage>
</organism>
<dbReference type="PANTHER" id="PTHR42751:SF3">
    <property type="entry name" value="SODIUM_GLUTAMATE SYMPORTER"/>
    <property type="match status" value="1"/>
</dbReference>
<evidence type="ECO:0000256" key="1">
    <source>
        <dbReference type="ARBA" id="ARBA00004141"/>
    </source>
</evidence>
<evidence type="ECO:0000259" key="9">
    <source>
        <dbReference type="Pfam" id="PF02254"/>
    </source>
</evidence>
<dbReference type="InterPro" id="IPR036291">
    <property type="entry name" value="NAD(P)-bd_dom_sf"/>
</dbReference>
<feature type="transmembrane region" description="Helical" evidence="7">
    <location>
        <begin position="357"/>
        <end position="377"/>
    </location>
</feature>
<evidence type="ECO:0000256" key="3">
    <source>
        <dbReference type="ARBA" id="ARBA00022448"/>
    </source>
</evidence>
<keyword evidence="11" id="KW-1185">Reference proteome</keyword>
<keyword evidence="3" id="KW-0813">Transport</keyword>
<dbReference type="PANTHER" id="PTHR42751">
    <property type="entry name" value="SODIUM/HYDROGEN EXCHANGER FAMILY/TRKA DOMAIN PROTEIN"/>
    <property type="match status" value="1"/>
</dbReference>
<feature type="transmembrane region" description="Helical" evidence="7">
    <location>
        <begin position="150"/>
        <end position="172"/>
    </location>
</feature>
<dbReference type="Pfam" id="PF00999">
    <property type="entry name" value="Na_H_Exchanger"/>
    <property type="match status" value="1"/>
</dbReference>
<dbReference type="Gene3D" id="3.40.50.720">
    <property type="entry name" value="NAD(P)-binding Rossmann-like Domain"/>
    <property type="match status" value="1"/>
</dbReference>
<feature type="domain" description="RCK N-terminal" evidence="9">
    <location>
        <begin position="414"/>
        <end position="522"/>
    </location>
</feature>
<proteinExistence type="inferred from homology"/>
<dbReference type="EMBL" id="JACRVF010000001">
    <property type="protein sequence ID" value="MBC5991752.1"/>
    <property type="molecule type" value="Genomic_DNA"/>
</dbReference>
<feature type="transmembrane region" description="Helical" evidence="7">
    <location>
        <begin position="58"/>
        <end position="77"/>
    </location>
</feature>
<sequence>MGSIELLPFHEFALILILAAVLGFVGQLLKQPLIVVFIALGILVGPSVLNLVASTDKVSLLSELGIVILLFLVGLKLDLNLIRSMGKVAITTGLGQVIFTSVIGFLLCLGLGYDSITALYIAIALTFSSTIIIVKLLSDKKEIDSLHGQIAIGFLIVQDLVVVFLMIALTALDKTADDQLFYSILKMLGRGVTVLLVYAILVAYVIPKLVQRLAKTQELLILFSIAWAITAASASDMLGFSREVGAFMAGVSLASSPFRNIITGRLVSLRDFLLLFFFIHLGLHLDLKLIGDQVTTAIILSVFVLAGNPLIVLVIMGFMGYRKRTSFLAGLTVAQISEFSLIFATLGYTLGHINQETVGLVTLVGLITIGLSTYMIIYSHTLFAWMSPLLDIFERKVPYREDNSVLDQTSPLDVILIGLGRFGSTIANALQRDRYRFMAVDFDPKHVKIWQRNGIQAQYGDIEDPDLPDQLPLQQTKCIVSSIADVQLNLGLIRMLKYNNYRGEIAVTAHRSIDALALEDEKVTVLLPFTDAAESVCNKLFKLQKS</sequence>
<dbReference type="InterPro" id="IPR006153">
    <property type="entry name" value="Cation/H_exchanger_TM"/>
</dbReference>
<dbReference type="AlphaFoldDB" id="A0A923N4U3"/>
<feature type="transmembrane region" description="Helical" evidence="7">
    <location>
        <begin position="6"/>
        <end position="26"/>
    </location>
</feature>
<evidence type="ECO:0000256" key="7">
    <source>
        <dbReference type="SAM" id="Phobius"/>
    </source>
</evidence>